<dbReference type="HOGENOM" id="CLU_2772956_0_0_4"/>
<dbReference type="AlphaFoldDB" id="C6BPH2"/>
<dbReference type="EMBL" id="CP001646">
    <property type="protein sequence ID" value="ACS66096.1"/>
    <property type="molecule type" value="Genomic_DNA"/>
</dbReference>
<name>C6BPH2_RALP1</name>
<sequence>MAPTLWHCHFELDYLLSQEDTSLAEMLKGGTPVELRANLICMKAAGKRFLVVGECDKVAADGKCAGHAV</sequence>
<geneLocation type="plasmid" evidence="1">
    <name>pRp12D01</name>
</geneLocation>
<reference evidence="1" key="1">
    <citation type="submission" date="2009-06" db="EMBL/GenBank/DDBJ databases">
        <title>Complete sequence plasmid 1 of Ralstonia pickettii 12D.</title>
        <authorList>
            <consortium name="US DOE Joint Genome Institute"/>
            <person name="Lucas S."/>
            <person name="Copeland A."/>
            <person name="Lapidus A."/>
            <person name="Glavina del Rio T."/>
            <person name="Dalin E."/>
            <person name="Tice H."/>
            <person name="Bruce D."/>
            <person name="Goodwin L."/>
            <person name="Pitluck S."/>
            <person name="Sims D."/>
            <person name="Meincke L."/>
            <person name="Brettin T."/>
            <person name="Detter J.C."/>
            <person name="Han C."/>
            <person name="Larimer F."/>
            <person name="Land M."/>
            <person name="Hauser L."/>
            <person name="Kyrpides N."/>
            <person name="Ovchinnikova G."/>
            <person name="Marsh T."/>
            <person name="Richardson P."/>
        </authorList>
    </citation>
    <scope>NUCLEOTIDE SEQUENCE [LARGE SCALE GENOMIC DNA]</scope>
    <source>
        <plasmid evidence="1">12D</plasmid>
        <plasmid evidence="1">pRp12D01</plasmid>
    </source>
</reference>
<evidence type="ECO:0000313" key="1">
    <source>
        <dbReference type="EMBL" id="ACS66096.1"/>
    </source>
</evidence>
<keyword evidence="1" id="KW-0614">Plasmid</keyword>
<accession>C6BPH2</accession>
<gene>
    <name evidence="1" type="ordered locus">Rpic12D_4862</name>
</gene>
<protein>
    <submittedName>
        <fullName evidence="1">Uncharacterized protein</fullName>
    </submittedName>
</protein>
<proteinExistence type="predicted"/>
<dbReference type="KEGG" id="rpf:Rpic12D_4862"/>
<organism evidence="1">
    <name type="scientific">Ralstonia pickettii (strain 12D)</name>
    <dbReference type="NCBI Taxonomy" id="428406"/>
    <lineage>
        <taxon>Bacteria</taxon>
        <taxon>Pseudomonadati</taxon>
        <taxon>Pseudomonadota</taxon>
        <taxon>Betaproteobacteria</taxon>
        <taxon>Burkholderiales</taxon>
        <taxon>Burkholderiaceae</taxon>
        <taxon>Ralstonia</taxon>
    </lineage>
</organism>